<dbReference type="InterPro" id="IPR036925">
    <property type="entry name" value="TIF_IF2_dom3_sf"/>
</dbReference>
<keyword evidence="2" id="KW-0396">Initiation factor</keyword>
<organism evidence="7 8">
    <name type="scientific">Gigaspora margarita</name>
    <dbReference type="NCBI Taxonomy" id="4874"/>
    <lineage>
        <taxon>Eukaryota</taxon>
        <taxon>Fungi</taxon>
        <taxon>Fungi incertae sedis</taxon>
        <taxon>Mucoromycota</taxon>
        <taxon>Glomeromycotina</taxon>
        <taxon>Glomeromycetes</taxon>
        <taxon>Diversisporales</taxon>
        <taxon>Gigasporaceae</taxon>
        <taxon>Gigaspora</taxon>
    </lineage>
</organism>
<comment type="similarity">
    <text evidence="1">Belongs to the TRAFAC class translation factor GTPase superfamily. Classic translation factor GTPase family. IF-2 subfamily.</text>
</comment>
<dbReference type="SUPFAM" id="SSF52540">
    <property type="entry name" value="P-loop containing nucleoside triphosphate hydrolases"/>
    <property type="match status" value="1"/>
</dbReference>
<protein>
    <submittedName>
        <fullName evidence="7">15355_t:CDS:1</fullName>
    </submittedName>
</protein>
<keyword evidence="4" id="KW-0648">Protein biosynthesis</keyword>
<dbReference type="SUPFAM" id="SSF50447">
    <property type="entry name" value="Translation proteins"/>
    <property type="match status" value="1"/>
</dbReference>
<evidence type="ECO:0000256" key="1">
    <source>
        <dbReference type="ARBA" id="ARBA00007733"/>
    </source>
</evidence>
<dbReference type="Pfam" id="PF22042">
    <property type="entry name" value="EF-G_D2"/>
    <property type="match status" value="1"/>
</dbReference>
<comment type="caution">
    <text evidence="7">The sequence shown here is derived from an EMBL/GenBank/DDBJ whole genome shotgun (WGS) entry which is preliminary data.</text>
</comment>
<evidence type="ECO:0000256" key="2">
    <source>
        <dbReference type="ARBA" id="ARBA00022540"/>
    </source>
</evidence>
<dbReference type="CDD" id="cd01887">
    <property type="entry name" value="IF2_eIF5B"/>
    <property type="match status" value="1"/>
</dbReference>
<dbReference type="Gene3D" id="3.40.50.300">
    <property type="entry name" value="P-loop containing nucleotide triphosphate hydrolases"/>
    <property type="match status" value="1"/>
</dbReference>
<evidence type="ECO:0000256" key="4">
    <source>
        <dbReference type="ARBA" id="ARBA00022917"/>
    </source>
</evidence>
<evidence type="ECO:0000259" key="6">
    <source>
        <dbReference type="PROSITE" id="PS51722"/>
    </source>
</evidence>
<dbReference type="CDD" id="cd03692">
    <property type="entry name" value="mtIF2_IVc"/>
    <property type="match status" value="1"/>
</dbReference>
<dbReference type="InterPro" id="IPR023115">
    <property type="entry name" value="TIF_IF2_dom3"/>
</dbReference>
<evidence type="ECO:0000313" key="7">
    <source>
        <dbReference type="EMBL" id="CAG8647640.1"/>
    </source>
</evidence>
<keyword evidence="3" id="KW-0547">Nucleotide-binding</keyword>
<dbReference type="PANTHER" id="PTHR43381:SF5">
    <property type="entry name" value="TR-TYPE G DOMAIN-CONTAINING PROTEIN"/>
    <property type="match status" value="1"/>
</dbReference>
<dbReference type="Pfam" id="PF11987">
    <property type="entry name" value="IF-2"/>
    <property type="match status" value="1"/>
</dbReference>
<dbReference type="Gene3D" id="3.40.50.10050">
    <property type="entry name" value="Translation initiation factor IF- 2, domain 3"/>
    <property type="match status" value="1"/>
</dbReference>
<dbReference type="NCBIfam" id="TIGR00231">
    <property type="entry name" value="small_GTP"/>
    <property type="match status" value="1"/>
</dbReference>
<dbReference type="SUPFAM" id="SSF52156">
    <property type="entry name" value="Initiation factor IF2/eIF5b, domain 3"/>
    <property type="match status" value="1"/>
</dbReference>
<dbReference type="PROSITE" id="PS51722">
    <property type="entry name" value="G_TR_2"/>
    <property type="match status" value="1"/>
</dbReference>
<dbReference type="Proteomes" id="UP000789901">
    <property type="component" value="Unassembled WGS sequence"/>
</dbReference>
<accession>A0ABN7URE8</accession>
<dbReference type="Gene3D" id="2.40.30.10">
    <property type="entry name" value="Translation factors"/>
    <property type="match status" value="2"/>
</dbReference>
<dbReference type="PANTHER" id="PTHR43381">
    <property type="entry name" value="TRANSLATION INITIATION FACTOR IF-2-RELATED"/>
    <property type="match status" value="1"/>
</dbReference>
<feature type="domain" description="Tr-type G" evidence="6">
    <location>
        <begin position="87"/>
        <end position="264"/>
    </location>
</feature>
<evidence type="ECO:0000313" key="8">
    <source>
        <dbReference type="Proteomes" id="UP000789901"/>
    </source>
</evidence>
<sequence length="572" mass="63966">MSSSPLVKVVHQRMAANTNEFRNNCLYYTTEKMSAAELGAILGKNVSAILDYCQNAGIRLEKKSVVSWQEIITEHLAEIDRGAKLSQRPPVVSIMGHIDHGKTTLLDTIRNTHFQEKEVGGITQKITVSPIIFQEKKIIFLDTPGHSDFIQLRQHGISLTDLVVLVISASDGVMPQTNEIIAHLHKYQLPTIVFINHKKPAETDNESNLNKIKTQLQEKGLNSLDWGGETIVISGNAKKKEDVEYLCENILLLADHKTNWQRPANGVIINSYPHPQARTMLTELLVQGGCLKEKDEIFLNGKLGLAKIIFDWRGKQIKQAFPGDLVRIVGCNFPTELEDKFLVIKDEETKKELEKELSNWENGGEKIIVPPLGEKKNVNLILLAESQNSLEVLDDLVKNISVFSVVHSSVGKISDSVLNLAKITQSIILAFGYQFSASQEKILRQNNLAFFSSKIIYEISNKLEEIYQNQQPEKKQVEKEMGVARVSQIFSFSKIGKIAGCQVISGKIARNNTVRVLRGGEKIIFTGSIRSLESNKANIKEAISGQECGIVLKGFSDFQLDDKIVAFHKQEE</sequence>
<dbReference type="InterPro" id="IPR015760">
    <property type="entry name" value="TIF_IF2"/>
</dbReference>
<dbReference type="EMBL" id="CAJVQB010004866">
    <property type="protein sequence ID" value="CAG8647640.1"/>
    <property type="molecule type" value="Genomic_DNA"/>
</dbReference>
<evidence type="ECO:0000256" key="5">
    <source>
        <dbReference type="ARBA" id="ARBA00023134"/>
    </source>
</evidence>
<proteinExistence type="inferred from homology"/>
<dbReference type="InterPro" id="IPR000795">
    <property type="entry name" value="T_Tr_GTP-bd_dom"/>
</dbReference>
<dbReference type="InterPro" id="IPR027417">
    <property type="entry name" value="P-loop_NTPase"/>
</dbReference>
<keyword evidence="5" id="KW-0342">GTP-binding</keyword>
<dbReference type="InterPro" id="IPR009000">
    <property type="entry name" value="Transl_B-barrel_sf"/>
</dbReference>
<keyword evidence="8" id="KW-1185">Reference proteome</keyword>
<dbReference type="InterPro" id="IPR053905">
    <property type="entry name" value="EF-G-like_DII"/>
</dbReference>
<gene>
    <name evidence="7" type="ORF">GMARGA_LOCUS9184</name>
</gene>
<name>A0ABN7URE8_GIGMA</name>
<dbReference type="InterPro" id="IPR005225">
    <property type="entry name" value="Small_GTP-bd"/>
</dbReference>
<reference evidence="7 8" key="1">
    <citation type="submission" date="2021-06" db="EMBL/GenBank/DDBJ databases">
        <authorList>
            <person name="Kallberg Y."/>
            <person name="Tangrot J."/>
            <person name="Rosling A."/>
        </authorList>
    </citation>
    <scope>NUCLEOTIDE SEQUENCE [LARGE SCALE GENOMIC DNA]</scope>
    <source>
        <strain evidence="7 8">120-4 pot B 10/14</strain>
    </source>
</reference>
<dbReference type="Pfam" id="PF00009">
    <property type="entry name" value="GTP_EFTU"/>
    <property type="match status" value="1"/>
</dbReference>
<evidence type="ECO:0000256" key="3">
    <source>
        <dbReference type="ARBA" id="ARBA00022741"/>
    </source>
</evidence>